<evidence type="ECO:0000313" key="4">
    <source>
        <dbReference type="EMBL" id="KAJ1530430.1"/>
    </source>
</evidence>
<dbReference type="Pfam" id="PF06747">
    <property type="entry name" value="CHCH"/>
    <property type="match status" value="1"/>
</dbReference>
<dbReference type="InterPro" id="IPR010625">
    <property type="entry name" value="CHCH"/>
</dbReference>
<organism evidence="4 5">
    <name type="scientific">Megalurothrips usitatus</name>
    <name type="common">bean blossom thrips</name>
    <dbReference type="NCBI Taxonomy" id="439358"/>
    <lineage>
        <taxon>Eukaryota</taxon>
        <taxon>Metazoa</taxon>
        <taxon>Ecdysozoa</taxon>
        <taxon>Arthropoda</taxon>
        <taxon>Hexapoda</taxon>
        <taxon>Insecta</taxon>
        <taxon>Pterygota</taxon>
        <taxon>Neoptera</taxon>
        <taxon>Paraneoptera</taxon>
        <taxon>Thysanoptera</taxon>
        <taxon>Terebrantia</taxon>
        <taxon>Thripoidea</taxon>
        <taxon>Thripidae</taxon>
        <taxon>Megalurothrips</taxon>
    </lineage>
</organism>
<dbReference type="GO" id="GO:0005739">
    <property type="term" value="C:mitochondrion"/>
    <property type="evidence" value="ECO:0007669"/>
    <property type="project" value="TreeGrafter"/>
</dbReference>
<evidence type="ECO:0000259" key="3">
    <source>
        <dbReference type="Pfam" id="PF06747"/>
    </source>
</evidence>
<protein>
    <recommendedName>
        <fullName evidence="3">CHCH domain-containing protein</fullName>
    </recommendedName>
</protein>
<reference evidence="4" key="1">
    <citation type="submission" date="2022-12" db="EMBL/GenBank/DDBJ databases">
        <title>Chromosome-level genome assembly of the bean flower thrips Megalurothrips usitatus.</title>
        <authorList>
            <person name="Ma L."/>
            <person name="Liu Q."/>
            <person name="Li H."/>
            <person name="Cai W."/>
        </authorList>
    </citation>
    <scope>NUCLEOTIDE SEQUENCE</scope>
    <source>
        <strain evidence="4">Cailab_2022a</strain>
    </source>
</reference>
<dbReference type="EMBL" id="JAPTSV010000002">
    <property type="protein sequence ID" value="KAJ1530430.1"/>
    <property type="molecule type" value="Genomic_DNA"/>
</dbReference>
<feature type="domain" description="CHCH" evidence="3">
    <location>
        <begin position="106"/>
        <end position="139"/>
    </location>
</feature>
<dbReference type="PANTHER" id="PTHR13523">
    <property type="entry name" value="COILED-COIL-HELIX-COILED-COIL-HELIX DOMAIN CONTAINING 2/NUR77"/>
    <property type="match status" value="1"/>
</dbReference>
<feature type="compositionally biased region" description="Low complexity" evidence="2">
    <location>
        <begin position="79"/>
        <end position="97"/>
    </location>
</feature>
<sequence>MLLFVSRSPARSAPPPPPPAKAAPPPPPPPGAGAAASGGGPSLMGQMAATAGGVAVGSAIGHVAGHALTGMFSGGSDSQQPAQPAAQPQYNQQYAQAGGSEPSGPCAWEIKQFLQCAQGQTDLSLCEGFNEALRQCKQNNREFIIIFMLGFHLSEYFHPLLTSLFFSRYGNVIL</sequence>
<gene>
    <name evidence="4" type="ORF">ONE63_005337</name>
</gene>
<dbReference type="PANTHER" id="PTHR13523:SF2">
    <property type="entry name" value="COILED-COIL-HELIX-COILED-COIL-HELIX DOMAIN CONTAINING 2, ISOFORM A-RELATED"/>
    <property type="match status" value="1"/>
</dbReference>
<feature type="compositionally biased region" description="Low complexity" evidence="2">
    <location>
        <begin position="1"/>
        <end position="11"/>
    </location>
</feature>
<keyword evidence="1" id="KW-1015">Disulfide bond</keyword>
<dbReference type="AlphaFoldDB" id="A0AAV7XYK2"/>
<name>A0AAV7XYK2_9NEOP</name>
<dbReference type="PROSITE" id="PS51808">
    <property type="entry name" value="CHCH"/>
    <property type="match status" value="1"/>
</dbReference>
<accession>A0AAV7XYK2</accession>
<dbReference type="Proteomes" id="UP001075354">
    <property type="component" value="Chromosome 2"/>
</dbReference>
<keyword evidence="5" id="KW-1185">Reference proteome</keyword>
<feature type="region of interest" description="Disordered" evidence="2">
    <location>
        <begin position="71"/>
        <end position="98"/>
    </location>
</feature>
<comment type="caution">
    <text evidence="4">The sequence shown here is derived from an EMBL/GenBank/DDBJ whole genome shotgun (WGS) entry which is preliminary data.</text>
</comment>
<feature type="compositionally biased region" description="Pro residues" evidence="2">
    <location>
        <begin position="12"/>
        <end position="31"/>
    </location>
</feature>
<evidence type="ECO:0000313" key="5">
    <source>
        <dbReference type="Proteomes" id="UP001075354"/>
    </source>
</evidence>
<dbReference type="GO" id="GO:0007005">
    <property type="term" value="P:mitochondrion organization"/>
    <property type="evidence" value="ECO:0007669"/>
    <property type="project" value="InterPro"/>
</dbReference>
<evidence type="ECO:0000256" key="1">
    <source>
        <dbReference type="ARBA" id="ARBA00023157"/>
    </source>
</evidence>
<dbReference type="GO" id="GO:0005634">
    <property type="term" value="C:nucleus"/>
    <property type="evidence" value="ECO:0007669"/>
    <property type="project" value="TreeGrafter"/>
</dbReference>
<feature type="region of interest" description="Disordered" evidence="2">
    <location>
        <begin position="1"/>
        <end position="40"/>
    </location>
</feature>
<evidence type="ECO:0000256" key="2">
    <source>
        <dbReference type="SAM" id="MobiDB-lite"/>
    </source>
</evidence>
<dbReference type="InterPro" id="IPR055304">
    <property type="entry name" value="CHCHD2/10-like"/>
</dbReference>
<proteinExistence type="predicted"/>